<feature type="compositionally biased region" description="Polar residues" evidence="1">
    <location>
        <begin position="131"/>
        <end position="144"/>
    </location>
</feature>
<feature type="compositionally biased region" description="Basic and acidic residues" evidence="1">
    <location>
        <begin position="96"/>
        <end position="125"/>
    </location>
</feature>
<dbReference type="EMBL" id="AXCM01000599">
    <property type="status" value="NOT_ANNOTATED_CDS"/>
    <property type="molecule type" value="Genomic_DNA"/>
</dbReference>
<reference evidence="3" key="1">
    <citation type="submission" date="2013-09" db="EMBL/GenBank/DDBJ databases">
        <title>The Genome Sequence of Anopheles culicifacies species A.</title>
        <authorList>
            <consortium name="The Broad Institute Genomics Platform"/>
            <person name="Neafsey D.E."/>
            <person name="Besansky N."/>
            <person name="Howell P."/>
            <person name="Walton C."/>
            <person name="Young S.K."/>
            <person name="Zeng Q."/>
            <person name="Gargeya S."/>
            <person name="Fitzgerald M."/>
            <person name="Haas B."/>
            <person name="Abouelleil A."/>
            <person name="Allen A.W."/>
            <person name="Alvarado L."/>
            <person name="Arachchi H.M."/>
            <person name="Berlin A.M."/>
            <person name="Chapman S.B."/>
            <person name="Gainer-Dewar J."/>
            <person name="Goldberg J."/>
            <person name="Griggs A."/>
            <person name="Gujja S."/>
            <person name="Hansen M."/>
            <person name="Howarth C."/>
            <person name="Imamovic A."/>
            <person name="Ireland A."/>
            <person name="Larimer J."/>
            <person name="McCowan C."/>
            <person name="Murphy C."/>
            <person name="Pearson M."/>
            <person name="Poon T.W."/>
            <person name="Priest M."/>
            <person name="Roberts A."/>
            <person name="Saif S."/>
            <person name="Shea T."/>
            <person name="Sisk P."/>
            <person name="Sykes S."/>
            <person name="Wortman J."/>
            <person name="Nusbaum C."/>
            <person name="Birren B."/>
        </authorList>
    </citation>
    <scope>NUCLEOTIDE SEQUENCE [LARGE SCALE GENOMIC DNA]</scope>
    <source>
        <strain evidence="3">A-37</strain>
    </source>
</reference>
<evidence type="ECO:0000313" key="3">
    <source>
        <dbReference type="Proteomes" id="UP000075883"/>
    </source>
</evidence>
<name>A0A182LWY0_9DIPT</name>
<keyword evidence="3" id="KW-1185">Reference proteome</keyword>
<feature type="region of interest" description="Disordered" evidence="1">
    <location>
        <begin position="96"/>
        <end position="162"/>
    </location>
</feature>
<evidence type="ECO:0000313" key="2">
    <source>
        <dbReference type="EnsemblMetazoa" id="ACUA003927-PA"/>
    </source>
</evidence>
<proteinExistence type="predicted"/>
<dbReference type="AlphaFoldDB" id="A0A182LWY0"/>
<dbReference type="Proteomes" id="UP000075883">
    <property type="component" value="Unassembled WGS sequence"/>
</dbReference>
<reference evidence="2" key="2">
    <citation type="submission" date="2020-05" db="UniProtKB">
        <authorList>
            <consortium name="EnsemblMetazoa"/>
        </authorList>
    </citation>
    <scope>IDENTIFICATION</scope>
    <source>
        <strain evidence="2">A-37</strain>
    </source>
</reference>
<dbReference type="VEuPathDB" id="VectorBase:ACUA003927"/>
<feature type="region of interest" description="Disordered" evidence="1">
    <location>
        <begin position="52"/>
        <end position="71"/>
    </location>
</feature>
<feature type="compositionally biased region" description="Basic and acidic residues" evidence="1">
    <location>
        <begin position="151"/>
        <end position="162"/>
    </location>
</feature>
<dbReference type="EnsemblMetazoa" id="ACUA003927-RA">
    <property type="protein sequence ID" value="ACUA003927-PA"/>
    <property type="gene ID" value="ACUA003927"/>
</dbReference>
<sequence length="162" mass="18202">MDTATVSIPCQLVDSNNNCQCRSAILSRPRAPRTLEVSALLTPLVQLKQSAGYQQEATREKRPARIVRSSIKRHHTKWHPYVAVLPSDSVKLNIEQTERSYDQKDPDNRINTSKGEEITGDKLENGDTESMKLSSSTKRVSSNVMDVETECQAKSERNTEKS</sequence>
<protein>
    <submittedName>
        <fullName evidence="2">Uncharacterized protein</fullName>
    </submittedName>
</protein>
<organism evidence="2 3">
    <name type="scientific">Anopheles culicifacies</name>
    <dbReference type="NCBI Taxonomy" id="139723"/>
    <lineage>
        <taxon>Eukaryota</taxon>
        <taxon>Metazoa</taxon>
        <taxon>Ecdysozoa</taxon>
        <taxon>Arthropoda</taxon>
        <taxon>Hexapoda</taxon>
        <taxon>Insecta</taxon>
        <taxon>Pterygota</taxon>
        <taxon>Neoptera</taxon>
        <taxon>Endopterygota</taxon>
        <taxon>Diptera</taxon>
        <taxon>Nematocera</taxon>
        <taxon>Culicoidea</taxon>
        <taxon>Culicidae</taxon>
        <taxon>Anophelinae</taxon>
        <taxon>Anopheles</taxon>
        <taxon>culicifacies species complex</taxon>
    </lineage>
</organism>
<accession>A0A182LWY0</accession>
<evidence type="ECO:0000256" key="1">
    <source>
        <dbReference type="SAM" id="MobiDB-lite"/>
    </source>
</evidence>